<gene>
    <name evidence="2" type="ORF">EEW87_000825</name>
</gene>
<dbReference type="Gene3D" id="1.20.120.450">
    <property type="entry name" value="dinb family like domain"/>
    <property type="match status" value="1"/>
</dbReference>
<dbReference type="KEGG" id="jme:EEW87_000825"/>
<dbReference type="Pfam" id="PF11716">
    <property type="entry name" value="MDMPI_N"/>
    <property type="match status" value="1"/>
</dbReference>
<dbReference type="GO" id="GO:0016853">
    <property type="term" value="F:isomerase activity"/>
    <property type="evidence" value="ECO:0007669"/>
    <property type="project" value="UniProtKB-KW"/>
</dbReference>
<dbReference type="GeneID" id="59162973"/>
<evidence type="ECO:0000313" key="3">
    <source>
        <dbReference type="Proteomes" id="UP000271708"/>
    </source>
</evidence>
<keyword evidence="2" id="KW-0413">Isomerase</keyword>
<dbReference type="InterPro" id="IPR024344">
    <property type="entry name" value="MDMPI_metal-binding"/>
</dbReference>
<dbReference type="AlphaFoldDB" id="A0A5P8FI93"/>
<sequence>MSEIWPLVHAERRALVDDLSGLAPSQWDTPSLAPGWSVHDVAAHLVDNALTTPVGLLRAMVRAKGDLDRQNTAGVAAQRGATPQQTLARLREVVDRTSGPPTWLASLESRLVEEVAHGEDIRGALGIRRAYPAKTLEGAARYQAKTPDAIGGGRSVARAVRLVADDTDLVVGQGPEVRGPALAIVLLLSGRRHAVDELHGPGLSSIPARPVGGGSVSG</sequence>
<dbReference type="GO" id="GO:0046872">
    <property type="term" value="F:metal ion binding"/>
    <property type="evidence" value="ECO:0007669"/>
    <property type="project" value="InterPro"/>
</dbReference>
<dbReference type="Proteomes" id="UP000271708">
    <property type="component" value="Chromosome"/>
</dbReference>
<feature type="domain" description="Mycothiol-dependent maleylpyruvate isomerase metal-binding" evidence="1">
    <location>
        <begin position="8"/>
        <end position="97"/>
    </location>
</feature>
<dbReference type="SUPFAM" id="SSF109854">
    <property type="entry name" value="DinB/YfiT-like putative metalloenzymes"/>
    <property type="match status" value="1"/>
</dbReference>
<name>A0A5P8FI93_9MICO</name>
<dbReference type="InterPro" id="IPR017517">
    <property type="entry name" value="Maleyloyr_isom"/>
</dbReference>
<organism evidence="2 3">
    <name type="scientific">Janibacter melonis</name>
    <dbReference type="NCBI Taxonomy" id="262209"/>
    <lineage>
        <taxon>Bacteria</taxon>
        <taxon>Bacillati</taxon>
        <taxon>Actinomycetota</taxon>
        <taxon>Actinomycetes</taxon>
        <taxon>Micrococcales</taxon>
        <taxon>Intrasporangiaceae</taxon>
        <taxon>Janibacter</taxon>
    </lineage>
</organism>
<accession>A0A5P8FI93</accession>
<protein>
    <submittedName>
        <fullName evidence="2">Maleylpyruvate isomerase family mycothiol-dependent enzyme</fullName>
    </submittedName>
</protein>
<evidence type="ECO:0000259" key="1">
    <source>
        <dbReference type="Pfam" id="PF11716"/>
    </source>
</evidence>
<dbReference type="OrthoDB" id="5178565at2"/>
<proteinExistence type="predicted"/>
<dbReference type="NCBIfam" id="TIGR03083">
    <property type="entry name" value="maleylpyruvate isomerase family mycothiol-dependent enzyme"/>
    <property type="match status" value="1"/>
</dbReference>
<reference evidence="2 3" key="1">
    <citation type="submission" date="2019-09" db="EMBL/GenBank/DDBJ databases">
        <title>Complete Genome Sequence of Janibacter melonis M714 with both human health impact and industrial applications.</title>
        <authorList>
            <person name="Jin M."/>
            <person name="Zhao Q.R."/>
        </authorList>
    </citation>
    <scope>NUCLEOTIDE SEQUENCE [LARGE SCALE GENOMIC DNA]</scope>
    <source>
        <strain evidence="2 3">M714</strain>
    </source>
</reference>
<keyword evidence="2" id="KW-0670">Pyruvate</keyword>
<dbReference type="RefSeq" id="WP_123092497.1">
    <property type="nucleotide sequence ID" value="NZ_CP044548.2"/>
</dbReference>
<evidence type="ECO:0000313" key="2">
    <source>
        <dbReference type="EMBL" id="QFQ29187.1"/>
    </source>
</evidence>
<dbReference type="InterPro" id="IPR034660">
    <property type="entry name" value="DinB/YfiT-like"/>
</dbReference>
<dbReference type="EMBL" id="CP044548">
    <property type="protein sequence ID" value="QFQ29187.1"/>
    <property type="molecule type" value="Genomic_DNA"/>
</dbReference>